<sequence>MKIVWAPCPTLFFFWCTNHPGFFFFLFNESLFGLFPTHNSTQLDTFIIPKLGFHPFRSLKNLKASSSTASHYYQSAIQDLPKDLRYITELAQGGAGRVGFGS</sequence>
<proteinExistence type="predicted"/>
<organism evidence="2 3">
    <name type="scientific">Helianthus annuus</name>
    <name type="common">Common sunflower</name>
    <dbReference type="NCBI Taxonomy" id="4232"/>
    <lineage>
        <taxon>Eukaryota</taxon>
        <taxon>Viridiplantae</taxon>
        <taxon>Streptophyta</taxon>
        <taxon>Embryophyta</taxon>
        <taxon>Tracheophyta</taxon>
        <taxon>Spermatophyta</taxon>
        <taxon>Magnoliopsida</taxon>
        <taxon>eudicotyledons</taxon>
        <taxon>Gunneridae</taxon>
        <taxon>Pentapetalae</taxon>
        <taxon>asterids</taxon>
        <taxon>campanulids</taxon>
        <taxon>Asterales</taxon>
        <taxon>Asteraceae</taxon>
        <taxon>Asteroideae</taxon>
        <taxon>Heliantheae alliance</taxon>
        <taxon>Heliantheae</taxon>
        <taxon>Helianthus</taxon>
    </lineage>
</organism>
<dbReference type="Gramene" id="mRNA:HanXRQr2_Chr15g0710901">
    <property type="protein sequence ID" value="mRNA:HanXRQr2_Chr15g0710901"/>
    <property type="gene ID" value="HanXRQr2_Chr15g0710901"/>
</dbReference>
<reference evidence="2" key="2">
    <citation type="submission" date="2017-02" db="EMBL/GenBank/DDBJ databases">
        <title>Sunflower complete genome.</title>
        <authorList>
            <person name="Langlade N."/>
            <person name="Munos S."/>
        </authorList>
    </citation>
    <scope>NUCLEOTIDE SEQUENCE [LARGE SCALE GENOMIC DNA]</scope>
    <source>
        <tissue evidence="2">Leaves</tissue>
    </source>
</reference>
<dbReference type="Proteomes" id="UP000215914">
    <property type="component" value="Chromosome 15"/>
</dbReference>
<gene>
    <name evidence="2" type="ORF">HannXRQ_Chr15g0487881</name>
    <name evidence="1" type="ORF">HanXRQr2_Chr15g0710901</name>
</gene>
<dbReference type="EMBL" id="MNCJ02000330">
    <property type="protein sequence ID" value="KAF5766056.1"/>
    <property type="molecule type" value="Genomic_DNA"/>
</dbReference>
<dbReference type="EMBL" id="CM007904">
    <property type="protein sequence ID" value="OTF95874.1"/>
    <property type="molecule type" value="Genomic_DNA"/>
</dbReference>
<reference evidence="1 3" key="1">
    <citation type="journal article" date="2017" name="Nature">
        <title>The sunflower genome provides insights into oil metabolism, flowering and Asterid evolution.</title>
        <authorList>
            <person name="Badouin H."/>
            <person name="Gouzy J."/>
            <person name="Grassa C.J."/>
            <person name="Murat F."/>
            <person name="Staton S.E."/>
            <person name="Cottret L."/>
            <person name="Lelandais-Briere C."/>
            <person name="Owens G.L."/>
            <person name="Carrere S."/>
            <person name="Mayjonade B."/>
            <person name="Legrand L."/>
            <person name="Gill N."/>
            <person name="Kane N.C."/>
            <person name="Bowers J.E."/>
            <person name="Hubner S."/>
            <person name="Bellec A."/>
            <person name="Berard A."/>
            <person name="Berges H."/>
            <person name="Blanchet N."/>
            <person name="Boniface M.C."/>
            <person name="Brunel D."/>
            <person name="Catrice O."/>
            <person name="Chaidir N."/>
            <person name="Claudel C."/>
            <person name="Donnadieu C."/>
            <person name="Faraut T."/>
            <person name="Fievet G."/>
            <person name="Helmstetter N."/>
            <person name="King M."/>
            <person name="Knapp S.J."/>
            <person name="Lai Z."/>
            <person name="Le Paslier M.C."/>
            <person name="Lippi Y."/>
            <person name="Lorenzon L."/>
            <person name="Mandel J.R."/>
            <person name="Marage G."/>
            <person name="Marchand G."/>
            <person name="Marquand E."/>
            <person name="Bret-Mestries E."/>
            <person name="Morien E."/>
            <person name="Nambeesan S."/>
            <person name="Nguyen T."/>
            <person name="Pegot-Espagnet P."/>
            <person name="Pouilly N."/>
            <person name="Raftis F."/>
            <person name="Sallet E."/>
            <person name="Schiex T."/>
            <person name="Thomas J."/>
            <person name="Vandecasteele C."/>
            <person name="Vares D."/>
            <person name="Vear F."/>
            <person name="Vautrin S."/>
            <person name="Crespi M."/>
            <person name="Mangin B."/>
            <person name="Burke J.M."/>
            <person name="Salse J."/>
            <person name="Munos S."/>
            <person name="Vincourt P."/>
            <person name="Rieseberg L.H."/>
            <person name="Langlade N.B."/>
        </authorList>
    </citation>
    <scope>NUCLEOTIDE SEQUENCE [LARGE SCALE GENOMIC DNA]</scope>
    <source>
        <strain evidence="3">cv. SF193</strain>
        <tissue evidence="1">Leaves</tissue>
    </source>
</reference>
<accession>A0A251SAK9</accession>
<protein>
    <submittedName>
        <fullName evidence="2">Uncharacterized protein</fullName>
    </submittedName>
</protein>
<reference evidence="1" key="3">
    <citation type="submission" date="2020-06" db="EMBL/GenBank/DDBJ databases">
        <title>Helianthus annuus Genome sequencing and assembly Release 2.</title>
        <authorList>
            <person name="Gouzy J."/>
            <person name="Langlade N."/>
            <person name="Munos S."/>
        </authorList>
    </citation>
    <scope>NUCLEOTIDE SEQUENCE</scope>
    <source>
        <tissue evidence="1">Leaves</tissue>
    </source>
</reference>
<evidence type="ECO:0000313" key="3">
    <source>
        <dbReference type="Proteomes" id="UP000215914"/>
    </source>
</evidence>
<name>A0A251SAK9_HELAN</name>
<evidence type="ECO:0000313" key="1">
    <source>
        <dbReference type="EMBL" id="KAF5766056.1"/>
    </source>
</evidence>
<dbReference type="AlphaFoldDB" id="A0A251SAK9"/>
<evidence type="ECO:0000313" key="2">
    <source>
        <dbReference type="EMBL" id="OTF95874.1"/>
    </source>
</evidence>
<dbReference type="InParanoid" id="A0A251SAK9"/>
<keyword evidence="3" id="KW-1185">Reference proteome</keyword>